<feature type="chain" id="PRO_5040153470" evidence="3">
    <location>
        <begin position="20"/>
        <end position="280"/>
    </location>
</feature>
<organism evidence="4 5">
    <name type="scientific">Bemisia tabaci</name>
    <name type="common">Sweetpotato whitefly</name>
    <name type="synonym">Aleurodes tabaci</name>
    <dbReference type="NCBI Taxonomy" id="7038"/>
    <lineage>
        <taxon>Eukaryota</taxon>
        <taxon>Metazoa</taxon>
        <taxon>Ecdysozoa</taxon>
        <taxon>Arthropoda</taxon>
        <taxon>Hexapoda</taxon>
        <taxon>Insecta</taxon>
        <taxon>Pterygota</taxon>
        <taxon>Neoptera</taxon>
        <taxon>Paraneoptera</taxon>
        <taxon>Hemiptera</taxon>
        <taxon>Sternorrhyncha</taxon>
        <taxon>Aleyrodoidea</taxon>
        <taxon>Aleyrodidae</taxon>
        <taxon>Aleyrodinae</taxon>
        <taxon>Bemisia</taxon>
    </lineage>
</organism>
<feature type="compositionally biased region" description="Low complexity" evidence="1">
    <location>
        <begin position="225"/>
        <end position="234"/>
    </location>
</feature>
<feature type="region of interest" description="Disordered" evidence="1">
    <location>
        <begin position="36"/>
        <end position="94"/>
    </location>
</feature>
<keyword evidence="5" id="KW-1185">Reference proteome</keyword>
<reference evidence="4" key="1">
    <citation type="submission" date="2021-12" db="EMBL/GenBank/DDBJ databases">
        <authorList>
            <person name="King R."/>
        </authorList>
    </citation>
    <scope>NUCLEOTIDE SEQUENCE</scope>
</reference>
<protein>
    <submittedName>
        <fullName evidence="4">Uncharacterized protein</fullName>
    </submittedName>
</protein>
<feature type="compositionally biased region" description="Basic and acidic residues" evidence="1">
    <location>
        <begin position="39"/>
        <end position="78"/>
    </location>
</feature>
<evidence type="ECO:0000256" key="2">
    <source>
        <dbReference type="SAM" id="Phobius"/>
    </source>
</evidence>
<sequence length="280" mass="31582">MKLLLLIALIGIDVIGGNCLTFSFARDQDIEDELAESSDYPRSRKDVADERSADERIPSAWESWRDRQNSESEVKDADGLDSFTEEKTDDDFEKPVQVRARSVDEDGWSRDGLESAFRRKSRLDAPSDTDFSVLADIINNPKACGGPYYKHSRLKSWLWSGVFLLSFLLVCVLLVWVCRKLGLKLHAGVTWVDKPGCPGPEKKCSCRKRGGQDRECCAAACSSASSNSESEVSEFQARVVNERRETRNPDKEIRVLQHPPPHGQLHQSRSCKNIKYSTKK</sequence>
<evidence type="ECO:0000313" key="4">
    <source>
        <dbReference type="EMBL" id="CAH0382323.1"/>
    </source>
</evidence>
<feature type="compositionally biased region" description="Basic and acidic residues" evidence="1">
    <location>
        <begin position="240"/>
        <end position="255"/>
    </location>
</feature>
<keyword evidence="2" id="KW-0812">Transmembrane</keyword>
<dbReference type="AlphaFoldDB" id="A0A9P0A1T3"/>
<evidence type="ECO:0000313" key="5">
    <source>
        <dbReference type="Proteomes" id="UP001152759"/>
    </source>
</evidence>
<dbReference type="EMBL" id="OU963862">
    <property type="protein sequence ID" value="CAH0382323.1"/>
    <property type="molecule type" value="Genomic_DNA"/>
</dbReference>
<evidence type="ECO:0000256" key="1">
    <source>
        <dbReference type="SAM" id="MobiDB-lite"/>
    </source>
</evidence>
<accession>A0A9P0A1T3</accession>
<name>A0A9P0A1T3_BEMTA</name>
<proteinExistence type="predicted"/>
<evidence type="ECO:0000256" key="3">
    <source>
        <dbReference type="SAM" id="SignalP"/>
    </source>
</evidence>
<feature type="region of interest" description="Disordered" evidence="1">
    <location>
        <begin position="225"/>
        <end position="280"/>
    </location>
</feature>
<feature type="signal peptide" evidence="3">
    <location>
        <begin position="1"/>
        <end position="19"/>
    </location>
</feature>
<dbReference type="Proteomes" id="UP001152759">
    <property type="component" value="Chromosome 1"/>
</dbReference>
<feature type="transmembrane region" description="Helical" evidence="2">
    <location>
        <begin position="157"/>
        <end position="177"/>
    </location>
</feature>
<gene>
    <name evidence="4" type="ORF">BEMITA_LOCUS1876</name>
</gene>
<keyword evidence="2" id="KW-1133">Transmembrane helix</keyword>
<keyword evidence="2" id="KW-0472">Membrane</keyword>
<keyword evidence="3" id="KW-0732">Signal</keyword>